<evidence type="ECO:0000259" key="4">
    <source>
        <dbReference type="PROSITE" id="PS50043"/>
    </source>
</evidence>
<dbReference type="SMART" id="SM00421">
    <property type="entry name" value="HTH_LUXR"/>
    <property type="match status" value="1"/>
</dbReference>
<dbReference type="Gene3D" id="3.40.50.2300">
    <property type="match status" value="1"/>
</dbReference>
<dbReference type="Pfam" id="PF00196">
    <property type="entry name" value="GerE"/>
    <property type="match status" value="1"/>
</dbReference>
<dbReference type="SUPFAM" id="SSF52172">
    <property type="entry name" value="CheY-like"/>
    <property type="match status" value="1"/>
</dbReference>
<protein>
    <submittedName>
        <fullName evidence="5">Two-component system, NarL family, response regulator DegU</fullName>
    </submittedName>
</protein>
<keyword evidence="1" id="KW-0805">Transcription regulation</keyword>
<dbReference type="PANTHER" id="PTHR43214">
    <property type="entry name" value="TWO-COMPONENT RESPONSE REGULATOR"/>
    <property type="match status" value="1"/>
</dbReference>
<dbReference type="PROSITE" id="PS50043">
    <property type="entry name" value="HTH_LUXR_2"/>
    <property type="match status" value="1"/>
</dbReference>
<evidence type="ECO:0000256" key="2">
    <source>
        <dbReference type="ARBA" id="ARBA00023125"/>
    </source>
</evidence>
<organism evidence="5 6">
    <name type="scientific">Pelagirhabdus alkalitolerans</name>
    <dbReference type="NCBI Taxonomy" id="1612202"/>
    <lineage>
        <taxon>Bacteria</taxon>
        <taxon>Bacillati</taxon>
        <taxon>Bacillota</taxon>
        <taxon>Bacilli</taxon>
        <taxon>Bacillales</taxon>
        <taxon>Bacillaceae</taxon>
        <taxon>Pelagirhabdus</taxon>
    </lineage>
</organism>
<reference evidence="6" key="1">
    <citation type="submission" date="2016-09" db="EMBL/GenBank/DDBJ databases">
        <authorList>
            <person name="Varghese N."/>
            <person name="Submissions S."/>
        </authorList>
    </citation>
    <scope>NUCLEOTIDE SEQUENCE [LARGE SCALE GENOMIC DNA]</scope>
    <source>
        <strain evidence="6">S5</strain>
    </source>
</reference>
<dbReference type="GO" id="GO:0003677">
    <property type="term" value="F:DNA binding"/>
    <property type="evidence" value="ECO:0007669"/>
    <property type="project" value="UniProtKB-KW"/>
</dbReference>
<dbReference type="SUPFAM" id="SSF46894">
    <property type="entry name" value="C-terminal effector domain of the bipartite response regulators"/>
    <property type="match status" value="1"/>
</dbReference>
<evidence type="ECO:0000256" key="3">
    <source>
        <dbReference type="ARBA" id="ARBA00023163"/>
    </source>
</evidence>
<evidence type="ECO:0000313" key="5">
    <source>
        <dbReference type="EMBL" id="SDB82500.1"/>
    </source>
</evidence>
<dbReference type="PRINTS" id="PR00038">
    <property type="entry name" value="HTHLUXR"/>
</dbReference>
<dbReference type="InterPro" id="IPR016032">
    <property type="entry name" value="Sig_transdc_resp-reg_C-effctor"/>
</dbReference>
<dbReference type="InterPro" id="IPR000792">
    <property type="entry name" value="Tscrpt_reg_LuxR_C"/>
</dbReference>
<name>A0A1G6GKM2_9BACI</name>
<dbReference type="STRING" id="1612202.SAMN05421734_101221"/>
<dbReference type="CDD" id="cd06170">
    <property type="entry name" value="LuxR_C_like"/>
    <property type="match status" value="1"/>
</dbReference>
<dbReference type="PANTHER" id="PTHR43214:SF43">
    <property type="entry name" value="TWO-COMPONENT RESPONSE REGULATOR"/>
    <property type="match status" value="1"/>
</dbReference>
<dbReference type="InterPro" id="IPR039420">
    <property type="entry name" value="WalR-like"/>
</dbReference>
<dbReference type="Proteomes" id="UP000242949">
    <property type="component" value="Unassembled WGS sequence"/>
</dbReference>
<feature type="domain" description="HTH luxR-type" evidence="4">
    <location>
        <begin position="141"/>
        <end position="206"/>
    </location>
</feature>
<dbReference type="InterPro" id="IPR011006">
    <property type="entry name" value="CheY-like_superfamily"/>
</dbReference>
<keyword evidence="6" id="KW-1185">Reference proteome</keyword>
<proteinExistence type="predicted"/>
<keyword evidence="3" id="KW-0804">Transcription</keyword>
<evidence type="ECO:0000313" key="6">
    <source>
        <dbReference type="Proteomes" id="UP000242949"/>
    </source>
</evidence>
<dbReference type="GO" id="GO:0006355">
    <property type="term" value="P:regulation of DNA-templated transcription"/>
    <property type="evidence" value="ECO:0007669"/>
    <property type="project" value="InterPro"/>
</dbReference>
<gene>
    <name evidence="5" type="ORF">SAMN05421734_101221</name>
</gene>
<accession>A0A1G6GKM2</accession>
<sequence>MKLLFMKKSSLLRDGMVGLLQRQFPDIEVECCEGGSENSLREMESSVDLVLLDLDVSSDVKEWAELFQSMEKQVIVWVDQADREKLKPLFDLGLNGYFCSEMTERELAQAIEWILSGRKFIHPSLGQCLLELHIEMQSKESNPPGELLSNREWEVLELLVKGYSNFKIAEELFISDKTVKNYVSSILHKLAVPDRTNAVLTALKNKWLCL</sequence>
<keyword evidence="2" id="KW-0238">DNA-binding</keyword>
<dbReference type="EMBL" id="FMYI01000001">
    <property type="protein sequence ID" value="SDB82500.1"/>
    <property type="molecule type" value="Genomic_DNA"/>
</dbReference>
<dbReference type="AlphaFoldDB" id="A0A1G6GKM2"/>
<dbReference type="PROSITE" id="PS00622">
    <property type="entry name" value="HTH_LUXR_1"/>
    <property type="match status" value="1"/>
</dbReference>
<evidence type="ECO:0000256" key="1">
    <source>
        <dbReference type="ARBA" id="ARBA00023015"/>
    </source>
</evidence>